<accession>A0A8J3DLP4</accession>
<proteinExistence type="predicted"/>
<evidence type="ECO:0000256" key="1">
    <source>
        <dbReference type="ARBA" id="ARBA00023125"/>
    </source>
</evidence>
<dbReference type="Proteomes" id="UP000641137">
    <property type="component" value="Unassembled WGS sequence"/>
</dbReference>
<evidence type="ECO:0000256" key="3">
    <source>
        <dbReference type="SAM" id="MobiDB-lite"/>
    </source>
</evidence>
<keyword evidence="6" id="KW-1185">Reference proteome</keyword>
<dbReference type="PANTHER" id="PTHR43479:SF11">
    <property type="entry name" value="ACREF_ENVCD OPERON REPRESSOR-RELATED"/>
    <property type="match status" value="1"/>
</dbReference>
<keyword evidence="1 2" id="KW-0238">DNA-binding</keyword>
<evidence type="ECO:0000313" key="5">
    <source>
        <dbReference type="EMBL" id="GHC64936.1"/>
    </source>
</evidence>
<dbReference type="PROSITE" id="PS50977">
    <property type="entry name" value="HTH_TETR_2"/>
    <property type="match status" value="1"/>
</dbReference>
<dbReference type="EMBL" id="BMZO01000002">
    <property type="protein sequence ID" value="GHC64936.1"/>
    <property type="molecule type" value="Genomic_DNA"/>
</dbReference>
<protein>
    <submittedName>
        <fullName evidence="5">TetR family transcriptional regulator</fullName>
    </submittedName>
</protein>
<dbReference type="Gene3D" id="1.10.10.60">
    <property type="entry name" value="Homeodomain-like"/>
    <property type="match status" value="1"/>
</dbReference>
<dbReference type="InterPro" id="IPR023772">
    <property type="entry name" value="DNA-bd_HTH_TetR-type_CS"/>
</dbReference>
<evidence type="ECO:0000259" key="4">
    <source>
        <dbReference type="PROSITE" id="PS50977"/>
    </source>
</evidence>
<dbReference type="PRINTS" id="PR00455">
    <property type="entry name" value="HTHTETR"/>
</dbReference>
<feature type="DNA-binding region" description="H-T-H motif" evidence="2">
    <location>
        <begin position="64"/>
        <end position="83"/>
    </location>
</feature>
<evidence type="ECO:0000313" key="6">
    <source>
        <dbReference type="Proteomes" id="UP000641137"/>
    </source>
</evidence>
<dbReference type="InterPro" id="IPR001647">
    <property type="entry name" value="HTH_TetR"/>
</dbReference>
<feature type="region of interest" description="Disordered" evidence="3">
    <location>
        <begin position="19"/>
        <end position="44"/>
    </location>
</feature>
<dbReference type="SUPFAM" id="SSF46689">
    <property type="entry name" value="Homeodomain-like"/>
    <property type="match status" value="1"/>
</dbReference>
<dbReference type="GO" id="GO:0003677">
    <property type="term" value="F:DNA binding"/>
    <property type="evidence" value="ECO:0007669"/>
    <property type="project" value="UniProtKB-UniRule"/>
</dbReference>
<dbReference type="InterPro" id="IPR036271">
    <property type="entry name" value="Tet_transcr_reg_TetR-rel_C_sf"/>
</dbReference>
<dbReference type="InterPro" id="IPR050624">
    <property type="entry name" value="HTH-type_Tx_Regulator"/>
</dbReference>
<reference evidence="5" key="2">
    <citation type="submission" date="2020-09" db="EMBL/GenBank/DDBJ databases">
        <authorList>
            <person name="Sun Q."/>
            <person name="Kim S."/>
        </authorList>
    </citation>
    <scope>NUCLEOTIDE SEQUENCE</scope>
    <source>
        <strain evidence="5">KCTC 42097</strain>
    </source>
</reference>
<comment type="caution">
    <text evidence="5">The sequence shown here is derived from an EMBL/GenBank/DDBJ whole genome shotgun (WGS) entry which is preliminary data.</text>
</comment>
<dbReference type="InterPro" id="IPR009057">
    <property type="entry name" value="Homeodomain-like_sf"/>
</dbReference>
<dbReference type="PANTHER" id="PTHR43479">
    <property type="entry name" value="ACREF/ENVCD OPERON REPRESSOR-RELATED"/>
    <property type="match status" value="1"/>
</dbReference>
<feature type="compositionally biased region" description="Polar residues" evidence="3">
    <location>
        <begin position="19"/>
        <end position="29"/>
    </location>
</feature>
<dbReference type="Gene3D" id="1.10.357.10">
    <property type="entry name" value="Tetracycline Repressor, domain 2"/>
    <property type="match status" value="1"/>
</dbReference>
<dbReference type="AlphaFoldDB" id="A0A8J3DLP4"/>
<dbReference type="PROSITE" id="PS01081">
    <property type="entry name" value="HTH_TETR_1"/>
    <property type="match status" value="1"/>
</dbReference>
<sequence>MRSQIREIELKVTVPQSFQEKLQMTSADTQRPKRPRTKPPEERRDDLMNAAQRMFIEHGVNHTTVDQITNAAKVAKGTFYIYFNSKEDIHAALASRFVEDYVRKVRAEINNESEDDFAGRLAAWVGASVDGYLNDPPLVDMLFHKHPQIPNGNLTSKIVSPLEELLSSGQQSGAWSIRSPRFVAVYLYSALHGVIDDLIFSSNPITKRKLINEIEMLSWRVVGLAA</sequence>
<organism evidence="5 6">
    <name type="scientific">Limoniibacter endophyticus</name>
    <dbReference type="NCBI Taxonomy" id="1565040"/>
    <lineage>
        <taxon>Bacteria</taxon>
        <taxon>Pseudomonadati</taxon>
        <taxon>Pseudomonadota</taxon>
        <taxon>Alphaproteobacteria</taxon>
        <taxon>Hyphomicrobiales</taxon>
        <taxon>Bartonellaceae</taxon>
        <taxon>Limoniibacter</taxon>
    </lineage>
</organism>
<reference evidence="5" key="1">
    <citation type="journal article" date="2014" name="Int. J. Syst. Evol. Microbiol.">
        <title>Complete genome sequence of Corynebacterium casei LMG S-19264T (=DSM 44701T), isolated from a smear-ripened cheese.</title>
        <authorList>
            <consortium name="US DOE Joint Genome Institute (JGI-PGF)"/>
            <person name="Walter F."/>
            <person name="Albersmeier A."/>
            <person name="Kalinowski J."/>
            <person name="Ruckert C."/>
        </authorList>
    </citation>
    <scope>NUCLEOTIDE SEQUENCE</scope>
    <source>
        <strain evidence="5">KCTC 42097</strain>
    </source>
</reference>
<dbReference type="Pfam" id="PF00440">
    <property type="entry name" value="TetR_N"/>
    <property type="match status" value="1"/>
</dbReference>
<gene>
    <name evidence="5" type="ORF">GCM10010136_07300</name>
</gene>
<evidence type="ECO:0000256" key="2">
    <source>
        <dbReference type="PROSITE-ProRule" id="PRU00335"/>
    </source>
</evidence>
<name>A0A8J3DLP4_9HYPH</name>
<dbReference type="SUPFAM" id="SSF48498">
    <property type="entry name" value="Tetracyclin repressor-like, C-terminal domain"/>
    <property type="match status" value="1"/>
</dbReference>
<feature type="domain" description="HTH tetR-type" evidence="4">
    <location>
        <begin position="41"/>
        <end position="101"/>
    </location>
</feature>